<dbReference type="AlphaFoldDB" id="A0AAD4GL10"/>
<sequence>MQLTKMVHLPAGATAPLTTVDQQFIDLSTCCLSSSFRPLLPYCGTFGQQYTT</sequence>
<reference evidence="1" key="1">
    <citation type="submission" date="2019-10" db="EMBL/GenBank/DDBJ databases">
        <authorList>
            <consortium name="DOE Joint Genome Institute"/>
            <person name="Kuo A."/>
            <person name="Miyauchi S."/>
            <person name="Kiss E."/>
            <person name="Drula E."/>
            <person name="Kohler A."/>
            <person name="Sanchez-Garcia M."/>
            <person name="Andreopoulos B."/>
            <person name="Barry K.W."/>
            <person name="Bonito G."/>
            <person name="Buee M."/>
            <person name="Carver A."/>
            <person name="Chen C."/>
            <person name="Cichocki N."/>
            <person name="Clum A."/>
            <person name="Culley D."/>
            <person name="Crous P.W."/>
            <person name="Fauchery L."/>
            <person name="Girlanda M."/>
            <person name="Hayes R."/>
            <person name="Keri Z."/>
            <person name="LaButti K."/>
            <person name="Lipzen A."/>
            <person name="Lombard V."/>
            <person name="Magnuson J."/>
            <person name="Maillard F."/>
            <person name="Morin E."/>
            <person name="Murat C."/>
            <person name="Nolan M."/>
            <person name="Ohm R."/>
            <person name="Pangilinan J."/>
            <person name="Pereira M."/>
            <person name="Perotto S."/>
            <person name="Peter M."/>
            <person name="Riley R."/>
            <person name="Sitrit Y."/>
            <person name="Stielow B."/>
            <person name="Szollosi G."/>
            <person name="Zifcakova L."/>
            <person name="Stursova M."/>
            <person name="Spatafora J.W."/>
            <person name="Tedersoo L."/>
            <person name="Vaario L.-M."/>
            <person name="Yamada A."/>
            <person name="Yan M."/>
            <person name="Wang P."/>
            <person name="Xu J."/>
            <person name="Bruns T."/>
            <person name="Baldrian P."/>
            <person name="Vilgalys R."/>
            <person name="Henrissat B."/>
            <person name="Grigoriev I.V."/>
            <person name="Hibbett D."/>
            <person name="Nagy L.G."/>
            <person name="Martin F.M."/>
        </authorList>
    </citation>
    <scope>NUCLEOTIDE SEQUENCE</scope>
    <source>
        <strain evidence="1">BED1</strain>
    </source>
</reference>
<proteinExistence type="predicted"/>
<evidence type="ECO:0000313" key="2">
    <source>
        <dbReference type="Proteomes" id="UP001194468"/>
    </source>
</evidence>
<gene>
    <name evidence="1" type="ORF">L210DRAFT_1011323</name>
</gene>
<protein>
    <submittedName>
        <fullName evidence="1">Uncharacterized protein</fullName>
    </submittedName>
</protein>
<dbReference type="EMBL" id="WHUW01000002">
    <property type="protein sequence ID" value="KAF8450471.1"/>
    <property type="molecule type" value="Genomic_DNA"/>
</dbReference>
<dbReference type="Proteomes" id="UP001194468">
    <property type="component" value="Unassembled WGS sequence"/>
</dbReference>
<name>A0AAD4GL10_BOLED</name>
<reference evidence="1" key="2">
    <citation type="journal article" date="2020" name="Nat. Commun.">
        <title>Large-scale genome sequencing of mycorrhizal fungi provides insights into the early evolution of symbiotic traits.</title>
        <authorList>
            <person name="Miyauchi S."/>
            <person name="Kiss E."/>
            <person name="Kuo A."/>
            <person name="Drula E."/>
            <person name="Kohler A."/>
            <person name="Sanchez-Garcia M."/>
            <person name="Morin E."/>
            <person name="Andreopoulos B."/>
            <person name="Barry K.W."/>
            <person name="Bonito G."/>
            <person name="Buee M."/>
            <person name="Carver A."/>
            <person name="Chen C."/>
            <person name="Cichocki N."/>
            <person name="Clum A."/>
            <person name="Culley D."/>
            <person name="Crous P.W."/>
            <person name="Fauchery L."/>
            <person name="Girlanda M."/>
            <person name="Hayes R.D."/>
            <person name="Keri Z."/>
            <person name="LaButti K."/>
            <person name="Lipzen A."/>
            <person name="Lombard V."/>
            <person name="Magnuson J."/>
            <person name="Maillard F."/>
            <person name="Murat C."/>
            <person name="Nolan M."/>
            <person name="Ohm R.A."/>
            <person name="Pangilinan J."/>
            <person name="Pereira M.F."/>
            <person name="Perotto S."/>
            <person name="Peter M."/>
            <person name="Pfister S."/>
            <person name="Riley R."/>
            <person name="Sitrit Y."/>
            <person name="Stielow J.B."/>
            <person name="Szollosi G."/>
            <person name="Zifcakova L."/>
            <person name="Stursova M."/>
            <person name="Spatafora J.W."/>
            <person name="Tedersoo L."/>
            <person name="Vaario L.M."/>
            <person name="Yamada A."/>
            <person name="Yan M."/>
            <person name="Wang P."/>
            <person name="Xu J."/>
            <person name="Bruns T."/>
            <person name="Baldrian P."/>
            <person name="Vilgalys R."/>
            <person name="Dunand C."/>
            <person name="Henrissat B."/>
            <person name="Grigoriev I.V."/>
            <person name="Hibbett D."/>
            <person name="Nagy L.G."/>
            <person name="Martin F.M."/>
        </authorList>
    </citation>
    <scope>NUCLEOTIDE SEQUENCE</scope>
    <source>
        <strain evidence="1">BED1</strain>
    </source>
</reference>
<evidence type="ECO:0000313" key="1">
    <source>
        <dbReference type="EMBL" id="KAF8450471.1"/>
    </source>
</evidence>
<accession>A0AAD4GL10</accession>
<organism evidence="1 2">
    <name type="scientific">Boletus edulis BED1</name>
    <dbReference type="NCBI Taxonomy" id="1328754"/>
    <lineage>
        <taxon>Eukaryota</taxon>
        <taxon>Fungi</taxon>
        <taxon>Dikarya</taxon>
        <taxon>Basidiomycota</taxon>
        <taxon>Agaricomycotina</taxon>
        <taxon>Agaricomycetes</taxon>
        <taxon>Agaricomycetidae</taxon>
        <taxon>Boletales</taxon>
        <taxon>Boletineae</taxon>
        <taxon>Boletaceae</taxon>
        <taxon>Boletoideae</taxon>
        <taxon>Boletus</taxon>
    </lineage>
</organism>
<comment type="caution">
    <text evidence="1">The sequence shown here is derived from an EMBL/GenBank/DDBJ whole genome shotgun (WGS) entry which is preliminary data.</text>
</comment>
<keyword evidence="2" id="KW-1185">Reference proteome</keyword>